<dbReference type="EMBL" id="JAAFGW010000099">
    <property type="protein sequence ID" value="NDP48277.1"/>
    <property type="molecule type" value="Genomic_DNA"/>
</dbReference>
<dbReference type="PANTHER" id="PTHR34606">
    <property type="entry name" value="BON DOMAIN-CONTAINING PROTEIN"/>
    <property type="match status" value="1"/>
</dbReference>
<dbReference type="Proteomes" id="UP000483432">
    <property type="component" value="Unassembled WGS sequence"/>
</dbReference>
<dbReference type="PANTHER" id="PTHR34606:SF15">
    <property type="entry name" value="BON DOMAIN-CONTAINING PROTEIN"/>
    <property type="match status" value="1"/>
</dbReference>
<feature type="signal peptide" evidence="1">
    <location>
        <begin position="1"/>
        <end position="23"/>
    </location>
</feature>
<feature type="chain" id="PRO_5028829048" evidence="1">
    <location>
        <begin position="24"/>
        <end position="112"/>
    </location>
</feature>
<evidence type="ECO:0000256" key="1">
    <source>
        <dbReference type="SAM" id="SignalP"/>
    </source>
</evidence>
<accession>A0A7C9JX19</accession>
<dbReference type="AlphaFoldDB" id="A0A7C9JX19"/>
<feature type="domain" description="BON" evidence="2">
    <location>
        <begin position="41"/>
        <end position="110"/>
    </location>
</feature>
<dbReference type="PROSITE" id="PS50914">
    <property type="entry name" value="BON"/>
    <property type="match status" value="1"/>
</dbReference>
<organism evidence="3 4">
    <name type="scientific">Sulfuriferula multivorans</name>
    <dbReference type="NCBI Taxonomy" id="1559896"/>
    <lineage>
        <taxon>Bacteria</taxon>
        <taxon>Pseudomonadati</taxon>
        <taxon>Pseudomonadota</taxon>
        <taxon>Betaproteobacteria</taxon>
        <taxon>Nitrosomonadales</taxon>
        <taxon>Sulfuricellaceae</taxon>
        <taxon>Sulfuriferula</taxon>
    </lineage>
</organism>
<proteinExistence type="predicted"/>
<keyword evidence="1" id="KW-0732">Signal</keyword>
<evidence type="ECO:0000313" key="4">
    <source>
        <dbReference type="Proteomes" id="UP000483432"/>
    </source>
</evidence>
<sequence length="112" mass="12179">MKTKLLTSLLVIGSLLAPVAAIAADTTERHADRAHPMTWVKDSMITTKIKAKLAAEHPGSMKHIRVDTDKDGVVWMTGTANNQEEINQAVTTARNTAGVKSVWSDITIQNDK</sequence>
<comment type="caution">
    <text evidence="3">The sequence shown here is derived from an EMBL/GenBank/DDBJ whole genome shotgun (WGS) entry which is preliminary data.</text>
</comment>
<dbReference type="InterPro" id="IPR007055">
    <property type="entry name" value="BON_dom"/>
</dbReference>
<reference evidence="3 4" key="1">
    <citation type="submission" date="2019-09" db="EMBL/GenBank/DDBJ databases">
        <title>H2 Metabolism Revealed by Metagenomic Analysis in Subglacial Sediment of East Antarctica.</title>
        <authorList>
            <person name="Yang Z."/>
            <person name="Zhang Y."/>
            <person name="Lv Y."/>
            <person name="Yan W."/>
            <person name="Xiao X."/>
            <person name="Sun B."/>
            <person name="Ma H."/>
        </authorList>
    </citation>
    <scope>NUCLEOTIDE SEQUENCE [LARGE SCALE GENOMIC DNA]</scope>
    <source>
        <strain evidence="3">Bin2_2</strain>
    </source>
</reference>
<evidence type="ECO:0000313" key="3">
    <source>
        <dbReference type="EMBL" id="NDP48277.1"/>
    </source>
</evidence>
<dbReference type="Pfam" id="PF04972">
    <property type="entry name" value="BON"/>
    <property type="match status" value="1"/>
</dbReference>
<protein>
    <submittedName>
        <fullName evidence="3">BON domain-containing protein</fullName>
    </submittedName>
</protein>
<dbReference type="InterPro" id="IPR051686">
    <property type="entry name" value="Lipoprotein_DolP"/>
</dbReference>
<dbReference type="Gene3D" id="3.30.1340.30">
    <property type="match status" value="1"/>
</dbReference>
<evidence type="ECO:0000259" key="2">
    <source>
        <dbReference type="PROSITE" id="PS50914"/>
    </source>
</evidence>
<gene>
    <name evidence="3" type="ORF">GZ085_07770</name>
</gene>
<name>A0A7C9JX19_9PROT</name>